<name>A0ABV4YQL6_9BACI</name>
<evidence type="ECO:0000313" key="7">
    <source>
        <dbReference type="Proteomes" id="UP001241748"/>
    </source>
</evidence>
<evidence type="ECO:0000256" key="2">
    <source>
        <dbReference type="ARBA" id="ARBA00022630"/>
    </source>
</evidence>
<proteinExistence type="inferred from homology"/>
<keyword evidence="3" id="KW-0288">FMN</keyword>
<dbReference type="EMBL" id="JAROBZ020000001">
    <property type="protein sequence ID" value="MFB3167145.1"/>
    <property type="molecule type" value="Genomic_DNA"/>
</dbReference>
<sequence length="202" mass="22138">MLSIDPSKNTERENYKFLIGSIVPRPIAFVTTLSDEGIVNGAPFSYFNIVSSNPPMISLAIQRSAGRQKDTARNIIGLKEFVVHVVDEDNVEEINKTAASLPPNESEIELANLTLVESVKISVPSVKEAKIRMECILEQSLELGGQDSSGVDLIIGKVIQFHIEEEIYEKGRIDPIGLGAVSRLAGTNYAKIGEIFSIERPK</sequence>
<keyword evidence="7" id="KW-1185">Reference proteome</keyword>
<feature type="domain" description="Flavin reductase like" evidence="5">
    <location>
        <begin position="20"/>
        <end position="175"/>
    </location>
</feature>
<comment type="caution">
    <text evidence="6">The sequence shown here is derived from an EMBL/GenBank/DDBJ whole genome shotgun (WGS) entry which is preliminary data.</text>
</comment>
<dbReference type="Pfam" id="PF01613">
    <property type="entry name" value="Flavin_Reduct"/>
    <property type="match status" value="1"/>
</dbReference>
<dbReference type="Proteomes" id="UP001241748">
    <property type="component" value="Unassembled WGS sequence"/>
</dbReference>
<comment type="cofactor">
    <cofactor evidence="1">
        <name>FMN</name>
        <dbReference type="ChEBI" id="CHEBI:58210"/>
    </cofactor>
</comment>
<keyword evidence="2" id="KW-0285">Flavoprotein</keyword>
<dbReference type="RefSeq" id="WP_306076812.1">
    <property type="nucleotide sequence ID" value="NZ_JAROBZ020000001.1"/>
</dbReference>
<dbReference type="EC" id="1.5.1.-" evidence="6"/>
<keyword evidence="6" id="KW-0560">Oxidoreductase</keyword>
<dbReference type="PANTHER" id="PTHR33798">
    <property type="entry name" value="FLAVOPROTEIN OXYGENASE"/>
    <property type="match status" value="1"/>
</dbReference>
<dbReference type="InterPro" id="IPR012349">
    <property type="entry name" value="Split_barrel_FMN-bd"/>
</dbReference>
<reference evidence="6 7" key="1">
    <citation type="submission" date="2024-05" db="EMBL/GenBank/DDBJ databases">
        <authorList>
            <person name="Venkateswaran K."/>
        </authorList>
    </citation>
    <scope>NUCLEOTIDE SEQUENCE [LARGE SCALE GENOMIC DNA]</scope>
    <source>
        <strain evidence="6 7">179-C4-2-HS</strain>
    </source>
</reference>
<dbReference type="SMART" id="SM00903">
    <property type="entry name" value="Flavin_Reduct"/>
    <property type="match status" value="1"/>
</dbReference>
<protein>
    <submittedName>
        <fullName evidence="6">Flavin reductase family protein</fullName>
        <ecNumber evidence="6">1.5.1.-</ecNumber>
    </submittedName>
</protein>
<evidence type="ECO:0000256" key="3">
    <source>
        <dbReference type="ARBA" id="ARBA00022643"/>
    </source>
</evidence>
<dbReference type="Gene3D" id="2.30.110.10">
    <property type="entry name" value="Electron Transport, Fmn-binding Protein, Chain A"/>
    <property type="match status" value="1"/>
</dbReference>
<organism evidence="6 7">
    <name type="scientific">Neobacillus driksii</name>
    <dbReference type="NCBI Taxonomy" id="3035913"/>
    <lineage>
        <taxon>Bacteria</taxon>
        <taxon>Bacillati</taxon>
        <taxon>Bacillota</taxon>
        <taxon>Bacilli</taxon>
        <taxon>Bacillales</taxon>
        <taxon>Bacillaceae</taxon>
        <taxon>Neobacillus</taxon>
    </lineage>
</organism>
<dbReference type="InterPro" id="IPR002563">
    <property type="entry name" value="Flavin_Rdtase-like_dom"/>
</dbReference>
<dbReference type="SUPFAM" id="SSF50475">
    <property type="entry name" value="FMN-binding split barrel"/>
    <property type="match status" value="1"/>
</dbReference>
<comment type="similarity">
    <text evidence="4">Belongs to the flavoredoxin family.</text>
</comment>
<dbReference type="GO" id="GO:0016491">
    <property type="term" value="F:oxidoreductase activity"/>
    <property type="evidence" value="ECO:0007669"/>
    <property type="project" value="UniProtKB-KW"/>
</dbReference>
<dbReference type="PANTHER" id="PTHR33798:SF5">
    <property type="entry name" value="FLAVIN REDUCTASE LIKE DOMAIN-CONTAINING PROTEIN"/>
    <property type="match status" value="1"/>
</dbReference>
<evidence type="ECO:0000256" key="4">
    <source>
        <dbReference type="ARBA" id="ARBA00038054"/>
    </source>
</evidence>
<evidence type="ECO:0000256" key="1">
    <source>
        <dbReference type="ARBA" id="ARBA00001917"/>
    </source>
</evidence>
<evidence type="ECO:0000313" key="6">
    <source>
        <dbReference type="EMBL" id="MFB3167145.1"/>
    </source>
</evidence>
<accession>A0ABV4YQL6</accession>
<gene>
    <name evidence="6" type="ORF">P5G62_008480</name>
</gene>
<evidence type="ECO:0000259" key="5">
    <source>
        <dbReference type="SMART" id="SM00903"/>
    </source>
</evidence>